<dbReference type="Proteomes" id="UP000553888">
    <property type="component" value="Unassembled WGS sequence"/>
</dbReference>
<proteinExistence type="predicted"/>
<comment type="caution">
    <text evidence="3">The sequence shown here is derived from an EMBL/GenBank/DDBJ whole genome shotgun (WGS) entry which is preliminary data.</text>
</comment>
<feature type="region of interest" description="Disordered" evidence="1">
    <location>
        <begin position="30"/>
        <end position="88"/>
    </location>
</feature>
<gene>
    <name evidence="3" type="ORF">BJ979_003329</name>
</gene>
<organism evidence="3 4">
    <name type="scientific">Schumannella luteola</name>
    <dbReference type="NCBI Taxonomy" id="472059"/>
    <lineage>
        <taxon>Bacteria</taxon>
        <taxon>Bacillati</taxon>
        <taxon>Actinomycetota</taxon>
        <taxon>Actinomycetes</taxon>
        <taxon>Micrococcales</taxon>
        <taxon>Microbacteriaceae</taxon>
        <taxon>Schumannella</taxon>
    </lineage>
</organism>
<evidence type="ECO:0000256" key="1">
    <source>
        <dbReference type="SAM" id="MobiDB-lite"/>
    </source>
</evidence>
<keyword evidence="2" id="KW-0732">Signal</keyword>
<feature type="compositionally biased region" description="Gly residues" evidence="1">
    <location>
        <begin position="65"/>
        <end position="77"/>
    </location>
</feature>
<protein>
    <recommendedName>
        <fullName evidence="5">LPXTG cell wall anchor domain-containing protein</fullName>
    </recommendedName>
</protein>
<name>A0A852YDV3_9MICO</name>
<feature type="signal peptide" evidence="2">
    <location>
        <begin position="1"/>
        <end position="24"/>
    </location>
</feature>
<feature type="compositionally biased region" description="Low complexity" evidence="1">
    <location>
        <begin position="55"/>
        <end position="64"/>
    </location>
</feature>
<evidence type="ECO:0000313" key="4">
    <source>
        <dbReference type="Proteomes" id="UP000553888"/>
    </source>
</evidence>
<keyword evidence="4" id="KW-1185">Reference proteome</keyword>
<dbReference type="RefSeq" id="WP_179569673.1">
    <property type="nucleotide sequence ID" value="NZ_JACBZY010000001.1"/>
</dbReference>
<sequence>MNRSLRALLGVSLTAALVTSPLVATGALAETAEGSGSAAQTPAESESNVDVTADPAAKSESSAGGASGAGSPSGAGGAAVAADPAEKPEAPQQVYAGFGSDRPSTALAVGWELAAAPASFRVTVTRAGSPAVLATQDFSEPAQSDDGFFAEETVELPAAWAYGDEFSVTVNTIGSDGETLSDPSTVTAYAPITASPVIVSTSSTNFHDPTVVVKWSYSTPRPETHAGWYVSLTQQDPGADSESVYAVDYQIGAASRFFSFSEINRYHADGRVERGLSIPNGMTFDVRVYPYSNGPAPIGETAEGQITTSAIQTPPAPAQPTGDTYGVTAKVSGSTLTAYVPAASPGSWVFGYAFSTPTGLGWAQVSADRTATFSLAGAGLAPGVHHLAVLDNTGWGIGSVAFSVGTAGGSTGPTRLAETGTEADLPLSTAIALLIAGAALITVRRLRDARSARTEA</sequence>
<accession>A0A852YDV3</accession>
<feature type="compositionally biased region" description="Polar residues" evidence="1">
    <location>
        <begin position="37"/>
        <end position="50"/>
    </location>
</feature>
<reference evidence="3 4" key="1">
    <citation type="submission" date="2020-07" db="EMBL/GenBank/DDBJ databases">
        <title>Sequencing the genomes of 1000 actinobacteria strains.</title>
        <authorList>
            <person name="Klenk H.-P."/>
        </authorList>
    </citation>
    <scope>NUCLEOTIDE SEQUENCE [LARGE SCALE GENOMIC DNA]</scope>
    <source>
        <strain evidence="3 4">DSM 23141</strain>
    </source>
</reference>
<evidence type="ECO:0000313" key="3">
    <source>
        <dbReference type="EMBL" id="NYH00704.1"/>
    </source>
</evidence>
<feature type="chain" id="PRO_5038584777" description="LPXTG cell wall anchor domain-containing protein" evidence="2">
    <location>
        <begin position="25"/>
        <end position="456"/>
    </location>
</feature>
<evidence type="ECO:0000256" key="2">
    <source>
        <dbReference type="SAM" id="SignalP"/>
    </source>
</evidence>
<dbReference type="EMBL" id="JACBZY010000001">
    <property type="protein sequence ID" value="NYH00704.1"/>
    <property type="molecule type" value="Genomic_DNA"/>
</dbReference>
<evidence type="ECO:0008006" key="5">
    <source>
        <dbReference type="Google" id="ProtNLM"/>
    </source>
</evidence>
<dbReference type="AlphaFoldDB" id="A0A852YDV3"/>